<keyword evidence="2" id="KW-0812">Transmembrane</keyword>
<keyword evidence="10" id="KW-0675">Receptor</keyword>
<evidence type="ECO:0000256" key="2">
    <source>
        <dbReference type="ARBA" id="ARBA00022692"/>
    </source>
</evidence>
<name>A0AAV4WIQ8_9ARAC</name>
<evidence type="ECO:0000256" key="4">
    <source>
        <dbReference type="ARBA" id="ARBA00022989"/>
    </source>
</evidence>
<evidence type="ECO:0000256" key="1">
    <source>
        <dbReference type="ARBA" id="ARBA00004370"/>
    </source>
</evidence>
<evidence type="ECO:0000313" key="11">
    <source>
        <dbReference type="Proteomes" id="UP001054837"/>
    </source>
</evidence>
<dbReference type="InterPro" id="IPR018297">
    <property type="entry name" value="A/G_cyclase_CS"/>
</dbReference>
<evidence type="ECO:0000256" key="3">
    <source>
        <dbReference type="ARBA" id="ARBA00022741"/>
    </source>
</evidence>
<comment type="caution">
    <text evidence="10">The sequence shown here is derived from an EMBL/GenBank/DDBJ whole genome shotgun (WGS) entry which is preliminary data.</text>
</comment>
<dbReference type="PANTHER" id="PTHR11920:SF335">
    <property type="entry name" value="GUANYLATE CYCLASE"/>
    <property type="match status" value="1"/>
</dbReference>
<dbReference type="PROSITE" id="PS50125">
    <property type="entry name" value="GUANYLATE_CYCLASE_2"/>
    <property type="match status" value="1"/>
</dbReference>
<keyword evidence="5" id="KW-0472">Membrane</keyword>
<dbReference type="EMBL" id="BPLQ01014739">
    <property type="protein sequence ID" value="GIY82735.1"/>
    <property type="molecule type" value="Genomic_DNA"/>
</dbReference>
<evidence type="ECO:0000259" key="9">
    <source>
        <dbReference type="PROSITE" id="PS50125"/>
    </source>
</evidence>
<sequence length="457" mass="51321">MQKRFKKIKRYVADQLKKGNKVEAESFDCVTIYFSDIVGFTTMSAQSSPLQVVDFLNDLYTCFDSIIENYDVYKVETIGDAYMVVSGLPIKNGDNHAAEIASMALHLLEAIKKFVIRHRQNDTLMLRIGLHSGAVCAGVVGQKMPRYCLFGDTVNTASRMESTGLPVASLACGLQKGTLYKGKLIKNDLLIDHGISAINNFAFDPTRKSSLSFSVLDKPSEGKGEMCTYWLVGQEEYREKKPLKHNCSIQTPDVLRSVTRSSLRHNKINKFSSSRRLSLESQKKIRFAPSSPKSFGMKPTPNEIISCQDKSESGVELDESLSQQQDFSESTPPNRLLAKRNSCPCLGQNCDQCVKSKREVFDFVTPRLVLEGTPSDELRQTSNLPQRNYPGWRRMSRFSSFVSCLGSGEVSDFEAYDKMVNSQEPNKHLSVIGHSESEPFLPQLRYKNHSENIDVIV</sequence>
<organism evidence="10 11">
    <name type="scientific">Caerostris darwini</name>
    <dbReference type="NCBI Taxonomy" id="1538125"/>
    <lineage>
        <taxon>Eukaryota</taxon>
        <taxon>Metazoa</taxon>
        <taxon>Ecdysozoa</taxon>
        <taxon>Arthropoda</taxon>
        <taxon>Chelicerata</taxon>
        <taxon>Arachnida</taxon>
        <taxon>Araneae</taxon>
        <taxon>Araneomorphae</taxon>
        <taxon>Entelegynae</taxon>
        <taxon>Araneoidea</taxon>
        <taxon>Araneidae</taxon>
        <taxon>Caerostris</taxon>
    </lineage>
</organism>
<keyword evidence="4" id="KW-1133">Transmembrane helix</keyword>
<evidence type="ECO:0000256" key="5">
    <source>
        <dbReference type="ARBA" id="ARBA00023136"/>
    </source>
</evidence>
<dbReference type="GO" id="GO:0007168">
    <property type="term" value="P:receptor guanylyl cyclase signaling pathway"/>
    <property type="evidence" value="ECO:0007669"/>
    <property type="project" value="TreeGrafter"/>
</dbReference>
<protein>
    <submittedName>
        <fullName evidence="10">Atrial natriuretic peptide receptor 2</fullName>
    </submittedName>
</protein>
<dbReference type="PROSITE" id="PS00452">
    <property type="entry name" value="GUANYLATE_CYCLASE_1"/>
    <property type="match status" value="1"/>
</dbReference>
<dbReference type="InterPro" id="IPR029787">
    <property type="entry name" value="Nucleotide_cyclase"/>
</dbReference>
<dbReference type="Gene3D" id="3.30.70.1230">
    <property type="entry name" value="Nucleotide cyclase"/>
    <property type="match status" value="1"/>
</dbReference>
<reference evidence="10 11" key="1">
    <citation type="submission" date="2021-06" db="EMBL/GenBank/DDBJ databases">
        <title>Caerostris darwini draft genome.</title>
        <authorList>
            <person name="Kono N."/>
            <person name="Arakawa K."/>
        </authorList>
    </citation>
    <scope>NUCLEOTIDE SEQUENCE [LARGE SCALE GENOMIC DNA]</scope>
</reference>
<dbReference type="AlphaFoldDB" id="A0AAV4WIQ8"/>
<keyword evidence="3" id="KW-0547">Nucleotide-binding</keyword>
<gene>
    <name evidence="10" type="primary">Npr2</name>
    <name evidence="10" type="ORF">CDAR_90671</name>
</gene>
<dbReference type="GO" id="GO:0004016">
    <property type="term" value="F:adenylate cyclase activity"/>
    <property type="evidence" value="ECO:0007669"/>
    <property type="project" value="TreeGrafter"/>
</dbReference>
<dbReference type="FunFam" id="3.30.70.1230:FF:000015">
    <property type="entry name" value="Guanylate cyclase"/>
    <property type="match status" value="1"/>
</dbReference>
<feature type="domain" description="Guanylate cyclase" evidence="9">
    <location>
        <begin position="31"/>
        <end position="161"/>
    </location>
</feature>
<keyword evidence="7 8" id="KW-0456">Lyase</keyword>
<dbReference type="Proteomes" id="UP001054837">
    <property type="component" value="Unassembled WGS sequence"/>
</dbReference>
<accession>A0AAV4WIQ8</accession>
<dbReference type="GO" id="GO:0035556">
    <property type="term" value="P:intracellular signal transduction"/>
    <property type="evidence" value="ECO:0007669"/>
    <property type="project" value="InterPro"/>
</dbReference>
<evidence type="ECO:0000256" key="7">
    <source>
        <dbReference type="ARBA" id="ARBA00023239"/>
    </source>
</evidence>
<proteinExistence type="inferred from homology"/>
<evidence type="ECO:0000256" key="8">
    <source>
        <dbReference type="RuleBase" id="RU000405"/>
    </source>
</evidence>
<evidence type="ECO:0000313" key="10">
    <source>
        <dbReference type="EMBL" id="GIY82735.1"/>
    </source>
</evidence>
<dbReference type="GO" id="GO:0000166">
    <property type="term" value="F:nucleotide binding"/>
    <property type="evidence" value="ECO:0007669"/>
    <property type="project" value="UniProtKB-KW"/>
</dbReference>
<comment type="similarity">
    <text evidence="8">Belongs to the adenylyl cyclase class-4/guanylyl cyclase family.</text>
</comment>
<dbReference type="InterPro" id="IPR001054">
    <property type="entry name" value="A/G_cyclase"/>
</dbReference>
<dbReference type="CDD" id="cd07302">
    <property type="entry name" value="CHD"/>
    <property type="match status" value="1"/>
</dbReference>
<evidence type="ECO:0000256" key="6">
    <source>
        <dbReference type="ARBA" id="ARBA00023180"/>
    </source>
</evidence>
<dbReference type="GO" id="GO:0001653">
    <property type="term" value="F:peptide receptor activity"/>
    <property type="evidence" value="ECO:0007669"/>
    <property type="project" value="TreeGrafter"/>
</dbReference>
<comment type="subcellular location">
    <subcellularLocation>
        <location evidence="1">Membrane</location>
    </subcellularLocation>
</comment>
<dbReference type="Pfam" id="PF00211">
    <property type="entry name" value="Guanylate_cyc"/>
    <property type="match status" value="1"/>
</dbReference>
<keyword evidence="11" id="KW-1185">Reference proteome</keyword>
<dbReference type="SUPFAM" id="SSF55073">
    <property type="entry name" value="Nucleotide cyclase"/>
    <property type="match status" value="1"/>
</dbReference>
<keyword evidence="6" id="KW-0325">Glycoprotein</keyword>
<dbReference type="GO" id="GO:0004383">
    <property type="term" value="F:guanylate cyclase activity"/>
    <property type="evidence" value="ECO:0007669"/>
    <property type="project" value="TreeGrafter"/>
</dbReference>
<dbReference type="InterPro" id="IPR050401">
    <property type="entry name" value="Cyclic_nucleotide_synthase"/>
</dbReference>
<dbReference type="GO" id="GO:0005886">
    <property type="term" value="C:plasma membrane"/>
    <property type="evidence" value="ECO:0007669"/>
    <property type="project" value="TreeGrafter"/>
</dbReference>
<dbReference type="PANTHER" id="PTHR11920">
    <property type="entry name" value="GUANYLYL CYCLASE"/>
    <property type="match status" value="1"/>
</dbReference>
<dbReference type="SMART" id="SM00044">
    <property type="entry name" value="CYCc"/>
    <property type="match status" value="1"/>
</dbReference>